<evidence type="ECO:0000313" key="4">
    <source>
        <dbReference type="Proteomes" id="UP000578036"/>
    </source>
</evidence>
<dbReference type="GO" id="GO:0009244">
    <property type="term" value="P:lipopolysaccharide core region biosynthetic process"/>
    <property type="evidence" value="ECO:0007669"/>
    <property type="project" value="TreeGrafter"/>
</dbReference>
<dbReference type="CDD" id="cd03789">
    <property type="entry name" value="GT9_LPS_heptosyltransferase"/>
    <property type="match status" value="1"/>
</dbReference>
<dbReference type="InterPro" id="IPR002201">
    <property type="entry name" value="Glyco_trans_9"/>
</dbReference>
<dbReference type="AlphaFoldDB" id="A0A7W4V8F0"/>
<evidence type="ECO:0000256" key="2">
    <source>
        <dbReference type="ARBA" id="ARBA00022679"/>
    </source>
</evidence>
<name>A0A7W4V8F0_9BURK</name>
<gene>
    <name evidence="3" type="ORF">FHX61_001614</name>
</gene>
<dbReference type="Proteomes" id="UP000578036">
    <property type="component" value="Unassembled WGS sequence"/>
</dbReference>
<dbReference type="GO" id="GO:0008713">
    <property type="term" value="F:ADP-heptose-lipopolysaccharide heptosyltransferase activity"/>
    <property type="evidence" value="ECO:0007669"/>
    <property type="project" value="TreeGrafter"/>
</dbReference>
<dbReference type="PANTHER" id="PTHR30160:SF7">
    <property type="entry name" value="ADP-HEPTOSE--LPS HEPTOSYLTRANSFERASE 2"/>
    <property type="match status" value="1"/>
</dbReference>
<protein>
    <submittedName>
        <fullName evidence="3">ADP-heptose:LPS heptosyltransferase</fullName>
    </submittedName>
</protein>
<keyword evidence="2 3" id="KW-0808">Transferase</keyword>
<dbReference type="InterPro" id="IPR051199">
    <property type="entry name" value="LPS_LOS_Heptosyltrfase"/>
</dbReference>
<keyword evidence="1" id="KW-0328">Glycosyltransferase</keyword>
<sequence>MSKQWKVWLANLCIGLYRALCPKPRASGPSQSFSRIVVFSTTALGDFMFNTPAIRALREKYPNARITLVANPRNRDLVSGCHFVDDVIYWDHKAKSLVATIRSLRRRRPELAMILHSKAPYDVVAATLAGCTYVFKNIYDDEQPGLERWLAGATRTCDAGHLIQSKLNLVGQLGCNTTNAEMFVPVRPASASSPRKTIIGFQLGASQPVRCWPVGHFVRLARSLLAESDETRIALIGSDKESLLANHLLAALTEPERQRVVNYVGRTSLPELLGAIQGMAVLVSGDTGPLHLAIALKVRTVSLFATACPTKTGPYQDQALHKVIRLPADAAAVTTALQPSPMSLIAVEDVRQAVVHAIRGAGLQERPRLPDAGRTVRVPAGLSPA</sequence>
<proteinExistence type="predicted"/>
<comment type="caution">
    <text evidence="3">The sequence shown here is derived from an EMBL/GenBank/DDBJ whole genome shotgun (WGS) entry which is preliminary data.</text>
</comment>
<dbReference type="Pfam" id="PF01075">
    <property type="entry name" value="Glyco_transf_9"/>
    <property type="match status" value="1"/>
</dbReference>
<dbReference type="RefSeq" id="WP_183298940.1">
    <property type="nucleotide sequence ID" value="NZ_JACHWF010000002.1"/>
</dbReference>
<dbReference type="GO" id="GO:0005829">
    <property type="term" value="C:cytosol"/>
    <property type="evidence" value="ECO:0007669"/>
    <property type="project" value="TreeGrafter"/>
</dbReference>
<dbReference type="EMBL" id="JACHWF010000002">
    <property type="protein sequence ID" value="MBB3006966.1"/>
    <property type="molecule type" value="Genomic_DNA"/>
</dbReference>
<evidence type="ECO:0000313" key="3">
    <source>
        <dbReference type="EMBL" id="MBB3006966.1"/>
    </source>
</evidence>
<dbReference type="SUPFAM" id="SSF53756">
    <property type="entry name" value="UDP-Glycosyltransferase/glycogen phosphorylase"/>
    <property type="match status" value="1"/>
</dbReference>
<dbReference type="Gene3D" id="3.40.50.2000">
    <property type="entry name" value="Glycogen Phosphorylase B"/>
    <property type="match status" value="2"/>
</dbReference>
<evidence type="ECO:0000256" key="1">
    <source>
        <dbReference type="ARBA" id="ARBA00022676"/>
    </source>
</evidence>
<organism evidence="3 4">
    <name type="scientific">Cupriavidus alkaliphilus</name>
    <dbReference type="NCBI Taxonomy" id="942866"/>
    <lineage>
        <taxon>Bacteria</taxon>
        <taxon>Pseudomonadati</taxon>
        <taxon>Pseudomonadota</taxon>
        <taxon>Betaproteobacteria</taxon>
        <taxon>Burkholderiales</taxon>
        <taxon>Burkholderiaceae</taxon>
        <taxon>Cupriavidus</taxon>
    </lineage>
</organism>
<dbReference type="PANTHER" id="PTHR30160">
    <property type="entry name" value="TETRAACYLDISACCHARIDE 4'-KINASE-RELATED"/>
    <property type="match status" value="1"/>
</dbReference>
<keyword evidence="4" id="KW-1185">Reference proteome</keyword>
<reference evidence="3 4" key="1">
    <citation type="submission" date="2020-08" db="EMBL/GenBank/DDBJ databases">
        <title>Genomic Encyclopedia of Type Strains, Phase IV (KMG-V): Genome sequencing to study the core and pangenomes of soil and plant-associated prokaryotes.</title>
        <authorList>
            <person name="Whitman W."/>
        </authorList>
    </citation>
    <scope>NUCLEOTIDE SEQUENCE [LARGE SCALE GENOMIC DNA]</scope>
    <source>
        <strain evidence="3 4">SLV-2362</strain>
    </source>
</reference>
<accession>A0A7W4V8F0</accession>